<dbReference type="InterPro" id="IPR036640">
    <property type="entry name" value="ABC1_TM_sf"/>
</dbReference>
<evidence type="ECO:0000313" key="11">
    <source>
        <dbReference type="Proteomes" id="UP000326912"/>
    </source>
</evidence>
<feature type="transmembrane region" description="Helical" evidence="7">
    <location>
        <begin position="63"/>
        <end position="84"/>
    </location>
</feature>
<dbReference type="GO" id="GO:0016887">
    <property type="term" value="F:ATP hydrolysis activity"/>
    <property type="evidence" value="ECO:0007669"/>
    <property type="project" value="InterPro"/>
</dbReference>
<dbReference type="Gene3D" id="1.20.1560.10">
    <property type="entry name" value="ABC transporter type 1, transmembrane domain"/>
    <property type="match status" value="1"/>
</dbReference>
<accession>A0A5J4KFZ6</accession>
<proteinExistence type="predicted"/>
<organism evidence="10 11">
    <name type="scientific">Dictyobacter vulcani</name>
    <dbReference type="NCBI Taxonomy" id="2607529"/>
    <lineage>
        <taxon>Bacteria</taxon>
        <taxon>Bacillati</taxon>
        <taxon>Chloroflexota</taxon>
        <taxon>Ktedonobacteria</taxon>
        <taxon>Ktedonobacterales</taxon>
        <taxon>Dictyobacteraceae</taxon>
        <taxon>Dictyobacter</taxon>
    </lineage>
</organism>
<dbReference type="CDD" id="cd07346">
    <property type="entry name" value="ABC_6TM_exporters"/>
    <property type="match status" value="1"/>
</dbReference>
<keyword evidence="3" id="KW-0547">Nucleotide-binding</keyword>
<dbReference type="InterPro" id="IPR011527">
    <property type="entry name" value="ABC1_TM_dom"/>
</dbReference>
<feature type="transmembrane region" description="Helical" evidence="7">
    <location>
        <begin position="157"/>
        <end position="176"/>
    </location>
</feature>
<dbReference type="GO" id="GO:0005524">
    <property type="term" value="F:ATP binding"/>
    <property type="evidence" value="ECO:0007669"/>
    <property type="project" value="UniProtKB-KW"/>
</dbReference>
<dbReference type="Proteomes" id="UP000326912">
    <property type="component" value="Unassembled WGS sequence"/>
</dbReference>
<comment type="caution">
    <text evidence="10">The sequence shown here is derived from an EMBL/GenBank/DDBJ whole genome shotgun (WGS) entry which is preliminary data.</text>
</comment>
<dbReference type="Pfam" id="PF00005">
    <property type="entry name" value="ABC_tran"/>
    <property type="match status" value="1"/>
</dbReference>
<dbReference type="RefSeq" id="WP_151754472.1">
    <property type="nucleotide sequence ID" value="NZ_BKZW01000001.1"/>
</dbReference>
<dbReference type="PROSITE" id="PS50893">
    <property type="entry name" value="ABC_TRANSPORTER_2"/>
    <property type="match status" value="1"/>
</dbReference>
<evidence type="ECO:0000256" key="2">
    <source>
        <dbReference type="ARBA" id="ARBA00022692"/>
    </source>
</evidence>
<keyword evidence="6 7" id="KW-0472">Membrane</keyword>
<comment type="subcellular location">
    <subcellularLocation>
        <location evidence="1">Cell membrane</location>
        <topology evidence="1">Multi-pass membrane protein</topology>
    </subcellularLocation>
</comment>
<keyword evidence="2 7" id="KW-0812">Transmembrane</keyword>
<keyword evidence="5 7" id="KW-1133">Transmembrane helix</keyword>
<sequence>MRNARFLWELISYRPASASCRTLFMLACYGERIVFGLAIQAFFNTLPQHTQMTPELFVLFLPWLIAIAVRLIVVNFGTIGAVRFEFSAQALLQHNLFKHILQRPGFQALPDSVGNTISSFRDDTAIVVELLSHLGETCALIIYTSVVFIILLRVNVLITLLVFLPLCCIVVLARQAQKGLEKYRRASRTATSNVTGAIGEIFGAVQAIQVAGAEQHVVAHFHTLNAQRRASMVKDRMLSGALDALFGNVGDIGTALILVLAALSLTAGQIRPGDLVIFLTYLAIVSDFFTDIGSLLAQQTQARISFERMTNVIHGMPDHQLVAHHALHIHDKVNEESAPPAVPQPVVVPLQQLVVRDLCYRYPETGRGIAGINICIQGGTLTVITGRIGAGKTTLLHTLLGLVTADAGEITWNERPVADAAAFFIPQRSAYTAQVPHLFSDTLRENILLGLPEHEHTNDLSTAIHTAVLDHDIAALEHGLDTRIGVRGVKLSGGQIQRVAAARMLVRQPALIVCDDLSSALDIETEQLLWDRLRTSRTQTCIAISHRRSVLQRADQIIVLKQGQVEAAGSLEQLLTTSQEMQRIWQGSE</sequence>
<evidence type="ECO:0000259" key="8">
    <source>
        <dbReference type="PROSITE" id="PS50893"/>
    </source>
</evidence>
<evidence type="ECO:0000256" key="5">
    <source>
        <dbReference type="ARBA" id="ARBA00022989"/>
    </source>
</evidence>
<dbReference type="SMART" id="SM00382">
    <property type="entry name" value="AAA"/>
    <property type="match status" value="1"/>
</dbReference>
<dbReference type="InterPro" id="IPR039421">
    <property type="entry name" value="Type_1_exporter"/>
</dbReference>
<dbReference type="EMBL" id="BKZW01000001">
    <property type="protein sequence ID" value="GER86325.1"/>
    <property type="molecule type" value="Genomic_DNA"/>
</dbReference>
<feature type="transmembrane region" description="Helical" evidence="7">
    <location>
        <begin position="130"/>
        <end position="151"/>
    </location>
</feature>
<gene>
    <name evidence="10" type="ORF">KDW_04870</name>
</gene>
<dbReference type="AlphaFoldDB" id="A0A5J4KFZ6"/>
<dbReference type="PANTHER" id="PTHR24221:SF423">
    <property type="entry name" value="ABC TRANSPORTER"/>
    <property type="match status" value="1"/>
</dbReference>
<keyword evidence="4" id="KW-0067">ATP-binding</keyword>
<feature type="transmembrane region" description="Helical" evidence="7">
    <location>
        <begin position="275"/>
        <end position="297"/>
    </location>
</feature>
<dbReference type="SUPFAM" id="SSF52540">
    <property type="entry name" value="P-loop containing nucleoside triphosphate hydrolases"/>
    <property type="match status" value="1"/>
</dbReference>
<feature type="domain" description="ABC transporter" evidence="8">
    <location>
        <begin position="353"/>
        <end position="587"/>
    </location>
</feature>
<name>A0A5J4KFZ6_9CHLR</name>
<keyword evidence="11" id="KW-1185">Reference proteome</keyword>
<dbReference type="Gene3D" id="3.40.50.300">
    <property type="entry name" value="P-loop containing nucleotide triphosphate hydrolases"/>
    <property type="match status" value="1"/>
</dbReference>
<dbReference type="Pfam" id="PF00664">
    <property type="entry name" value="ABC_membrane"/>
    <property type="match status" value="1"/>
</dbReference>
<evidence type="ECO:0000259" key="9">
    <source>
        <dbReference type="PROSITE" id="PS50929"/>
    </source>
</evidence>
<dbReference type="GO" id="GO:0140359">
    <property type="term" value="F:ABC-type transporter activity"/>
    <property type="evidence" value="ECO:0007669"/>
    <property type="project" value="InterPro"/>
</dbReference>
<dbReference type="InterPro" id="IPR003439">
    <property type="entry name" value="ABC_transporter-like_ATP-bd"/>
</dbReference>
<evidence type="ECO:0000313" key="10">
    <source>
        <dbReference type="EMBL" id="GER86325.1"/>
    </source>
</evidence>
<dbReference type="InterPro" id="IPR027417">
    <property type="entry name" value="P-loop_NTPase"/>
</dbReference>
<feature type="transmembrane region" description="Helical" evidence="7">
    <location>
        <begin position="238"/>
        <end position="263"/>
    </location>
</feature>
<dbReference type="InterPro" id="IPR003593">
    <property type="entry name" value="AAA+_ATPase"/>
</dbReference>
<feature type="transmembrane region" description="Helical" evidence="7">
    <location>
        <begin position="21"/>
        <end position="43"/>
    </location>
</feature>
<dbReference type="GO" id="GO:0005886">
    <property type="term" value="C:plasma membrane"/>
    <property type="evidence" value="ECO:0007669"/>
    <property type="project" value="UniProtKB-SubCell"/>
</dbReference>
<dbReference type="PROSITE" id="PS50929">
    <property type="entry name" value="ABC_TM1F"/>
    <property type="match status" value="1"/>
</dbReference>
<evidence type="ECO:0000256" key="6">
    <source>
        <dbReference type="ARBA" id="ARBA00023136"/>
    </source>
</evidence>
<protein>
    <submittedName>
        <fullName evidence="10">HlyB/MsbA family ABC transporter</fullName>
    </submittedName>
</protein>
<feature type="domain" description="ABC transmembrane type-1" evidence="9">
    <location>
        <begin position="33"/>
        <end position="301"/>
    </location>
</feature>
<reference evidence="10 11" key="1">
    <citation type="submission" date="2019-10" db="EMBL/GenBank/DDBJ databases">
        <title>Dictyobacter vulcani sp. nov., within the class Ktedonobacteria, isolated from soil of volcanic Mt. Zao.</title>
        <authorList>
            <person name="Zheng Y."/>
            <person name="Wang C.M."/>
            <person name="Sakai Y."/>
            <person name="Abe K."/>
            <person name="Yokota A."/>
            <person name="Yabe S."/>
        </authorList>
    </citation>
    <scope>NUCLEOTIDE SEQUENCE [LARGE SCALE GENOMIC DNA]</scope>
    <source>
        <strain evidence="10 11">W12</strain>
    </source>
</reference>
<evidence type="ECO:0000256" key="7">
    <source>
        <dbReference type="SAM" id="Phobius"/>
    </source>
</evidence>
<evidence type="ECO:0000256" key="4">
    <source>
        <dbReference type="ARBA" id="ARBA00022840"/>
    </source>
</evidence>
<evidence type="ECO:0000256" key="3">
    <source>
        <dbReference type="ARBA" id="ARBA00022741"/>
    </source>
</evidence>
<evidence type="ECO:0000256" key="1">
    <source>
        <dbReference type="ARBA" id="ARBA00004651"/>
    </source>
</evidence>
<dbReference type="PANTHER" id="PTHR24221">
    <property type="entry name" value="ATP-BINDING CASSETTE SUB-FAMILY B"/>
    <property type="match status" value="1"/>
</dbReference>
<dbReference type="SUPFAM" id="SSF90123">
    <property type="entry name" value="ABC transporter transmembrane region"/>
    <property type="match status" value="1"/>
</dbReference>